<comment type="caution">
    <text evidence="4">The sequence shown here is derived from an EMBL/GenBank/DDBJ whole genome shotgun (WGS) entry which is preliminary data.</text>
</comment>
<name>A0A062Y062_9BACT</name>
<dbReference type="PANTHER" id="PTHR45947:SF3">
    <property type="entry name" value="SULFOQUINOVOSYL TRANSFERASE SQD2"/>
    <property type="match status" value="1"/>
</dbReference>
<dbReference type="RefSeq" id="WP_038049024.1">
    <property type="nucleotide sequence ID" value="NZ_JMFG01000017.1"/>
</dbReference>
<gene>
    <name evidence="4" type="ORF">EG19_02795</name>
    <name evidence="3" type="ORF">ENQ31_03210</name>
</gene>
<keyword evidence="3" id="KW-0808">Transferase</keyword>
<dbReference type="OrthoDB" id="9801609at2"/>
<dbReference type="GO" id="GO:0016757">
    <property type="term" value="F:glycosyltransferase activity"/>
    <property type="evidence" value="ECO:0007669"/>
    <property type="project" value="InterPro"/>
</dbReference>
<feature type="domain" description="Glycosyl transferase family 1" evidence="1">
    <location>
        <begin position="193"/>
        <end position="339"/>
    </location>
</feature>
<evidence type="ECO:0000313" key="5">
    <source>
        <dbReference type="Proteomes" id="UP000027284"/>
    </source>
</evidence>
<dbReference type="STRING" id="1312852.EG19_02795"/>
<dbReference type="EMBL" id="DSMR01000229">
    <property type="protein sequence ID" value="HET47156.1"/>
    <property type="molecule type" value="Genomic_DNA"/>
</dbReference>
<evidence type="ECO:0000313" key="4">
    <source>
        <dbReference type="EMBL" id="KDA53761.1"/>
    </source>
</evidence>
<dbReference type="InterPro" id="IPR028098">
    <property type="entry name" value="Glyco_trans_4-like_N"/>
</dbReference>
<dbReference type="Pfam" id="PF13439">
    <property type="entry name" value="Glyco_transf_4"/>
    <property type="match status" value="1"/>
</dbReference>
<feature type="domain" description="Glycosyltransferase subfamily 4-like N-terminal" evidence="2">
    <location>
        <begin position="59"/>
        <end position="187"/>
    </location>
</feature>
<organism evidence="4 5">
    <name type="scientific">Thermoanaerobaculum aquaticum</name>
    <dbReference type="NCBI Taxonomy" id="1312852"/>
    <lineage>
        <taxon>Bacteria</taxon>
        <taxon>Pseudomonadati</taxon>
        <taxon>Acidobacteriota</taxon>
        <taxon>Thermoanaerobaculia</taxon>
        <taxon>Thermoanaerobaculales</taxon>
        <taxon>Thermoanaerobaculaceae</taxon>
        <taxon>Thermoanaerobaculum</taxon>
    </lineage>
</organism>
<evidence type="ECO:0000259" key="2">
    <source>
        <dbReference type="Pfam" id="PF13439"/>
    </source>
</evidence>
<dbReference type="InterPro" id="IPR050194">
    <property type="entry name" value="Glycosyltransferase_grp1"/>
</dbReference>
<evidence type="ECO:0000259" key="1">
    <source>
        <dbReference type="Pfam" id="PF00534"/>
    </source>
</evidence>
<dbReference type="InterPro" id="IPR001296">
    <property type="entry name" value="Glyco_trans_1"/>
</dbReference>
<dbReference type="Pfam" id="PF00534">
    <property type="entry name" value="Glycos_transf_1"/>
    <property type="match status" value="1"/>
</dbReference>
<dbReference type="Proteomes" id="UP000027284">
    <property type="component" value="Unassembled WGS sequence"/>
</dbReference>
<dbReference type="AlphaFoldDB" id="A0A062Y062"/>
<reference evidence="3" key="2">
    <citation type="journal article" date="2020" name="mSystems">
        <title>Genome- and Community-Level Interaction Insights into Carbon Utilization and Element Cycling Functions of Hydrothermarchaeota in Hydrothermal Sediment.</title>
        <authorList>
            <person name="Zhou Z."/>
            <person name="Liu Y."/>
            <person name="Xu W."/>
            <person name="Pan J."/>
            <person name="Luo Z.H."/>
            <person name="Li M."/>
        </authorList>
    </citation>
    <scope>NUCLEOTIDE SEQUENCE [LARGE SCALE GENOMIC DNA]</scope>
    <source>
        <strain evidence="3">SpSt-299</strain>
    </source>
</reference>
<dbReference type="Gene3D" id="3.40.50.2000">
    <property type="entry name" value="Glycogen Phosphorylase B"/>
    <property type="match status" value="2"/>
</dbReference>
<protein>
    <submittedName>
        <fullName evidence="3">Glycosyltransferase family 4 protein</fullName>
    </submittedName>
</protein>
<sequence length="361" mass="40496">MKVAFVHDWLTGMRGGEKVLSEMASFFPDAPIFTLLYRKGSVSGELSRHPIRVSWLQPWTLGGRFYRPLLPLMPRAVEELDLSGFDLVISSSHCVAKGVIPPPGAVHVCYCHTPMRYAWDQREAYLARVPWVLRGLLKRRLAYLRLWDVVSAARVDHFVANSQLVARRIRHYFRREAEVIPPPVDTEFFTPGDSKGKHLLMVAALVPYKRVEVGIAVAKALGRELRIVGEGHLRRTLERFSPANVRFLGRVSDERLRDEYRQAALLLVPNVEDFGMATVEALACGTPVVGLAASGTADIVIHGEHGLLVEEPTVEALASACSQALSRSFSPAACRERAESFSRARFRRRFRYLLERVGVSL</sequence>
<reference evidence="4 5" key="1">
    <citation type="submission" date="2014-04" db="EMBL/GenBank/DDBJ databases">
        <title>The Genome Sequence of Thermoanaerobaculum aquaticum MP-01, The First Cultivated Group 23 Acidobacterium.</title>
        <authorList>
            <person name="Stamps B.W."/>
            <person name="Losey N.A."/>
            <person name="Lawson P.A."/>
            <person name="Stevenson B.S."/>
        </authorList>
    </citation>
    <scope>NUCLEOTIDE SEQUENCE [LARGE SCALE GENOMIC DNA]</scope>
    <source>
        <strain evidence="4 5">MP-01</strain>
    </source>
</reference>
<dbReference type="PANTHER" id="PTHR45947">
    <property type="entry name" value="SULFOQUINOVOSYL TRANSFERASE SQD2"/>
    <property type="match status" value="1"/>
</dbReference>
<proteinExistence type="predicted"/>
<evidence type="ECO:0000313" key="3">
    <source>
        <dbReference type="EMBL" id="HET47156.1"/>
    </source>
</evidence>
<dbReference type="EMBL" id="JMFG01000017">
    <property type="protein sequence ID" value="KDA53761.1"/>
    <property type="molecule type" value="Genomic_DNA"/>
</dbReference>
<keyword evidence="5" id="KW-1185">Reference proteome</keyword>
<accession>A0A062Y062</accession>
<dbReference type="SUPFAM" id="SSF53756">
    <property type="entry name" value="UDP-Glycosyltransferase/glycogen phosphorylase"/>
    <property type="match status" value="1"/>
</dbReference>